<feature type="domain" description="Serine/threonine specific protein phosphatases" evidence="5">
    <location>
        <begin position="107"/>
        <end position="112"/>
    </location>
</feature>
<evidence type="ECO:0000256" key="1">
    <source>
        <dbReference type="ARBA" id="ARBA00022723"/>
    </source>
</evidence>
<accession>A0ABQ8UG76</accession>
<evidence type="ECO:0000256" key="2">
    <source>
        <dbReference type="ARBA" id="ARBA00022801"/>
    </source>
</evidence>
<dbReference type="PANTHER" id="PTHR45619">
    <property type="entry name" value="SERINE/THREONINE-PROTEIN PHOSPHATASE PP2A-RELATED"/>
    <property type="match status" value="1"/>
</dbReference>
<reference evidence="6" key="1">
    <citation type="journal article" date="2022" name="bioRxiv">
        <title>Genomics of Preaxostyla Flagellates Illuminates Evolutionary Transitions and the Path Towards Mitochondrial Loss.</title>
        <authorList>
            <person name="Novak L.V.F."/>
            <person name="Treitli S.C."/>
            <person name="Pyrih J."/>
            <person name="Halakuc P."/>
            <person name="Pipaliya S.V."/>
            <person name="Vacek V."/>
            <person name="Brzon O."/>
            <person name="Soukal P."/>
            <person name="Eme L."/>
            <person name="Dacks J.B."/>
            <person name="Karnkowska A."/>
            <person name="Elias M."/>
            <person name="Hampl V."/>
        </authorList>
    </citation>
    <scope>NUCLEOTIDE SEQUENCE</scope>
    <source>
        <strain evidence="6">RCP-MX</strain>
    </source>
</reference>
<proteinExistence type="inferred from homology"/>
<dbReference type="SMART" id="SM00156">
    <property type="entry name" value="PP2Ac"/>
    <property type="match status" value="1"/>
</dbReference>
<dbReference type="InterPro" id="IPR004843">
    <property type="entry name" value="Calcineurin-like_PHP"/>
</dbReference>
<dbReference type="EMBL" id="JAPMOS010000063">
    <property type="protein sequence ID" value="KAJ4456692.1"/>
    <property type="molecule type" value="Genomic_DNA"/>
</dbReference>
<dbReference type="InterPro" id="IPR029052">
    <property type="entry name" value="Metallo-depent_PP-like"/>
</dbReference>
<evidence type="ECO:0000259" key="5">
    <source>
        <dbReference type="PROSITE" id="PS00125"/>
    </source>
</evidence>
<dbReference type="InterPro" id="IPR006186">
    <property type="entry name" value="Ser/Thr-sp_prot-phosphatase"/>
</dbReference>
<dbReference type="InterPro" id="IPR047129">
    <property type="entry name" value="PPA2-like"/>
</dbReference>
<keyword evidence="3" id="KW-0464">Manganese</keyword>
<keyword evidence="1" id="KW-0479">Metal-binding</keyword>
<keyword evidence="7" id="KW-1185">Reference proteome</keyword>
<evidence type="ECO:0000256" key="3">
    <source>
        <dbReference type="ARBA" id="ARBA00023211"/>
    </source>
</evidence>
<comment type="catalytic activity">
    <reaction evidence="4">
        <text>O-phospho-L-threonyl-[protein] + H2O = L-threonyl-[protein] + phosphate</text>
        <dbReference type="Rhea" id="RHEA:47004"/>
        <dbReference type="Rhea" id="RHEA-COMP:11060"/>
        <dbReference type="Rhea" id="RHEA-COMP:11605"/>
        <dbReference type="ChEBI" id="CHEBI:15377"/>
        <dbReference type="ChEBI" id="CHEBI:30013"/>
        <dbReference type="ChEBI" id="CHEBI:43474"/>
        <dbReference type="ChEBI" id="CHEBI:61977"/>
        <dbReference type="EC" id="3.1.3.16"/>
    </reaction>
</comment>
<protein>
    <recommendedName>
        <fullName evidence="4">Serine/threonine-protein phosphatase</fullName>
        <ecNumber evidence="4">3.1.3.16</ecNumber>
    </recommendedName>
</protein>
<evidence type="ECO:0000313" key="7">
    <source>
        <dbReference type="Proteomes" id="UP001141327"/>
    </source>
</evidence>
<dbReference type="EC" id="3.1.3.16" evidence="4"/>
<keyword evidence="2 4" id="KW-0378">Hydrolase</keyword>
<dbReference type="SUPFAM" id="SSF56300">
    <property type="entry name" value="Metallo-dependent phosphatases"/>
    <property type="match status" value="1"/>
</dbReference>
<dbReference type="Gene3D" id="3.60.21.10">
    <property type="match status" value="1"/>
</dbReference>
<name>A0ABQ8UG76_9EUKA</name>
<dbReference type="CDD" id="cd07415">
    <property type="entry name" value="MPP_PP2A_PP4_PP6"/>
    <property type="match status" value="1"/>
</dbReference>
<gene>
    <name evidence="6" type="ORF">PAPYR_7996</name>
</gene>
<sequence length="305" mass="34954">MSVDAQIEKALRGEVLDEEEIKDLCEKVISLLILESNVKAVRAPVTIVGDIHGQFYDLKEMFRVAGSAPDTNFLFLGDYVDRGYFSLETITLLCLLKLRYPDRITLLRGNHETKSITQTYGFYTECFRRYGNANAWQYFTDMFNYLTVSALIDGRFFCVHGGLSPNISSLDQIRVLDRFQEVPHEGAYADLVWSDPDDSKEGYANSQRGAGYTFGRDVVRKFLHENRIDHIMRAHQLCNDGFQCLFGNTLSTIWSAPNYCYRCNNIASVLEVDQFLNKFFNTYAAAPTNERVIPPDLRQIPDYFS</sequence>
<organism evidence="6 7">
    <name type="scientific">Paratrimastix pyriformis</name>
    <dbReference type="NCBI Taxonomy" id="342808"/>
    <lineage>
        <taxon>Eukaryota</taxon>
        <taxon>Metamonada</taxon>
        <taxon>Preaxostyla</taxon>
        <taxon>Paratrimastigidae</taxon>
        <taxon>Paratrimastix</taxon>
    </lineage>
</organism>
<evidence type="ECO:0000313" key="6">
    <source>
        <dbReference type="EMBL" id="KAJ4456692.1"/>
    </source>
</evidence>
<dbReference type="PROSITE" id="PS00125">
    <property type="entry name" value="SER_THR_PHOSPHATASE"/>
    <property type="match status" value="1"/>
</dbReference>
<evidence type="ECO:0000256" key="4">
    <source>
        <dbReference type="RuleBase" id="RU004273"/>
    </source>
</evidence>
<comment type="caution">
    <text evidence="6">The sequence shown here is derived from an EMBL/GenBank/DDBJ whole genome shotgun (WGS) entry which is preliminary data.</text>
</comment>
<dbReference type="Pfam" id="PF00149">
    <property type="entry name" value="Metallophos"/>
    <property type="match status" value="1"/>
</dbReference>
<dbReference type="PRINTS" id="PR00114">
    <property type="entry name" value="STPHPHTASE"/>
</dbReference>
<dbReference type="Proteomes" id="UP001141327">
    <property type="component" value="Unassembled WGS sequence"/>
</dbReference>
<comment type="similarity">
    <text evidence="4">Belongs to the PPP phosphatase family.</text>
</comment>